<dbReference type="Proteomes" id="UP000236742">
    <property type="component" value="Unassembled WGS sequence"/>
</dbReference>
<dbReference type="OrthoDB" id="547419at2"/>
<gene>
    <name evidence="1" type="ORF">SAMN05421751_1152</name>
</gene>
<proteinExistence type="predicted"/>
<evidence type="ECO:0000313" key="1">
    <source>
        <dbReference type="EMBL" id="SEG19325.1"/>
    </source>
</evidence>
<sequence>MARLFLHIGTHKTGTSYLQHLFHLNRDRLEQAGLHYPRIGSDSAHHALVEVWFEIPDLPPDRFREGGPDRLWEDLVQRHARGPGTVILSSEAFSRQGREPIDYADLARRLAPFEEVRVICTLRRQAELAQSVWLEVARKGRALTLRPYLNRAWTEGLCHGVSIDHERIYDRLLEGFSPDRIHLFDYEHVRRARGGLAQALLDLAGADLSVSDLRQPPPESANISPDPLGFYLASRIAGSAPPPAALVTAVTDILRTDPPRPTSLLSRAEYARFHSVYAPVNARLVDRVQPWQPGFTLSDTAPSGKLFYRDDVTEWKWLEIAARLYADPPRDETTIADRARRILRKGFGR</sequence>
<protein>
    <recommendedName>
        <fullName evidence="3">Sulfotransferase family protein</fullName>
    </recommendedName>
</protein>
<dbReference type="InterPro" id="IPR027417">
    <property type="entry name" value="P-loop_NTPase"/>
</dbReference>
<dbReference type="RefSeq" id="WP_104008865.1">
    <property type="nucleotide sequence ID" value="NZ_FNVD01000015.1"/>
</dbReference>
<organism evidence="1 2">
    <name type="scientific">Jhaorihella thermophila</name>
    <dbReference type="NCBI Taxonomy" id="488547"/>
    <lineage>
        <taxon>Bacteria</taxon>
        <taxon>Pseudomonadati</taxon>
        <taxon>Pseudomonadota</taxon>
        <taxon>Alphaproteobacteria</taxon>
        <taxon>Rhodobacterales</taxon>
        <taxon>Paracoccaceae</taxon>
        <taxon>Jhaorihella</taxon>
    </lineage>
</organism>
<name>A0A1H5Y6A7_9RHOB</name>
<accession>A0A1H5Y6A7</accession>
<dbReference type="AlphaFoldDB" id="A0A1H5Y6A7"/>
<dbReference type="Gene3D" id="3.40.50.300">
    <property type="entry name" value="P-loop containing nucleotide triphosphate hydrolases"/>
    <property type="match status" value="1"/>
</dbReference>
<dbReference type="EMBL" id="FNVD01000015">
    <property type="protein sequence ID" value="SEG19325.1"/>
    <property type="molecule type" value="Genomic_DNA"/>
</dbReference>
<dbReference type="SUPFAM" id="SSF52540">
    <property type="entry name" value="P-loop containing nucleoside triphosphate hydrolases"/>
    <property type="match status" value="1"/>
</dbReference>
<evidence type="ECO:0008006" key="3">
    <source>
        <dbReference type="Google" id="ProtNLM"/>
    </source>
</evidence>
<evidence type="ECO:0000313" key="2">
    <source>
        <dbReference type="Proteomes" id="UP000236742"/>
    </source>
</evidence>
<reference evidence="1 2" key="1">
    <citation type="submission" date="2016-10" db="EMBL/GenBank/DDBJ databases">
        <authorList>
            <person name="de Groot N.N."/>
        </authorList>
    </citation>
    <scope>NUCLEOTIDE SEQUENCE [LARGE SCALE GENOMIC DNA]</scope>
    <source>
        <strain evidence="1 2">DSM 23413</strain>
    </source>
</reference>
<keyword evidence="2" id="KW-1185">Reference proteome</keyword>